<sequence length="67" mass="7637">MVSSTVFRKRVPPIVCYLGNTYFYSRYSSKGTRYFEARLEADVFFGNNEGTHGDTLFFEAVASGDTY</sequence>
<comment type="caution">
    <text evidence="1">The sequence shown here is derived from an EMBL/GenBank/DDBJ whole genome shotgun (WGS) entry which is preliminary data.</text>
</comment>
<accession>A0A0F9TNI8</accession>
<gene>
    <name evidence="1" type="ORF">LCGC14_0369910</name>
</gene>
<evidence type="ECO:0000313" key="1">
    <source>
        <dbReference type="EMBL" id="KKN76482.1"/>
    </source>
</evidence>
<organism evidence="1">
    <name type="scientific">marine sediment metagenome</name>
    <dbReference type="NCBI Taxonomy" id="412755"/>
    <lineage>
        <taxon>unclassified sequences</taxon>
        <taxon>metagenomes</taxon>
        <taxon>ecological metagenomes</taxon>
    </lineage>
</organism>
<dbReference type="EMBL" id="LAZR01000295">
    <property type="protein sequence ID" value="KKN76482.1"/>
    <property type="molecule type" value="Genomic_DNA"/>
</dbReference>
<protein>
    <submittedName>
        <fullName evidence="1">Uncharacterized protein</fullName>
    </submittedName>
</protein>
<reference evidence="1" key="1">
    <citation type="journal article" date="2015" name="Nature">
        <title>Complex archaea that bridge the gap between prokaryotes and eukaryotes.</title>
        <authorList>
            <person name="Spang A."/>
            <person name="Saw J.H."/>
            <person name="Jorgensen S.L."/>
            <person name="Zaremba-Niedzwiedzka K."/>
            <person name="Martijn J."/>
            <person name="Lind A.E."/>
            <person name="van Eijk R."/>
            <person name="Schleper C."/>
            <person name="Guy L."/>
            <person name="Ettema T.J."/>
        </authorList>
    </citation>
    <scope>NUCLEOTIDE SEQUENCE</scope>
</reference>
<proteinExistence type="predicted"/>
<name>A0A0F9TNI8_9ZZZZ</name>
<dbReference type="AlphaFoldDB" id="A0A0F9TNI8"/>